<keyword evidence="3" id="KW-0418">Kinase</keyword>
<gene>
    <name evidence="3" type="primary">yegS</name>
    <name evidence="2" type="ORF">Lbir_0588</name>
    <name evidence="3" type="ORF">NCTC12437_01609</name>
</gene>
<dbReference type="GO" id="GO:0016301">
    <property type="term" value="F:kinase activity"/>
    <property type="evidence" value="ECO:0007669"/>
    <property type="project" value="UniProtKB-KW"/>
</dbReference>
<keyword evidence="3" id="KW-0808">Transferase</keyword>
<sequence length="297" mass="33962">MPLSENLLRFPPQHFAIIVNEKARNAEKVESYLSQLKEAGFLFQFFSVSPDSLEKVIKQCQSEYKLVLIGGGDGTLRSAAQYLANSDTIMGVLPLGTMNHFAKEMKLALSIDELVNVLRSPAVKKIDLAQVNDYVFINNSSVGFYPRFARKRDLYAKRLNKWLGYIPSLFHTLRTHKTYHMHITGKEINLRLKSSFVMISNNCYRWEFPVNFGRESFNDHKLGLYYLKHGKIEIAKLFDIIMGRNNHFVATCSLFPLDVTIEKYKEVIVSLDGDAIKMSLPLKYKLLPDSLNLLVAS</sequence>
<dbReference type="RefSeq" id="WP_058522699.1">
    <property type="nucleotide sequence ID" value="NZ_CAAAHV010000022.1"/>
</dbReference>
<dbReference type="AlphaFoldDB" id="A0A378IAP6"/>
<protein>
    <submittedName>
        <fullName evidence="3">Diacylglycerol kinase</fullName>
        <ecNumber evidence="3">2.7.1.-</ecNumber>
    </submittedName>
</protein>
<name>A0A378IAP6_9GAMM</name>
<feature type="domain" description="DAGKc" evidence="1">
    <location>
        <begin position="10"/>
        <end position="134"/>
    </location>
</feature>
<keyword evidence="4" id="KW-1185">Reference proteome</keyword>
<dbReference type="EC" id="2.7.1.-" evidence="3"/>
<dbReference type="Gene3D" id="3.40.50.10330">
    <property type="entry name" value="Probable inorganic polyphosphate/atp-NAD kinase, domain 1"/>
    <property type="match status" value="1"/>
</dbReference>
<dbReference type="EMBL" id="UGNW01000001">
    <property type="protein sequence ID" value="STX31835.1"/>
    <property type="molecule type" value="Genomic_DNA"/>
</dbReference>
<accession>A0A378IAP6</accession>
<dbReference type="CDD" id="cd01653">
    <property type="entry name" value="GATase1"/>
    <property type="match status" value="1"/>
</dbReference>
<evidence type="ECO:0000313" key="3">
    <source>
        <dbReference type="EMBL" id="STX31835.1"/>
    </source>
</evidence>
<evidence type="ECO:0000313" key="2">
    <source>
        <dbReference type="EMBL" id="KTC75214.1"/>
    </source>
</evidence>
<dbReference type="Pfam" id="PF00781">
    <property type="entry name" value="DAGK_cat"/>
    <property type="match status" value="1"/>
</dbReference>
<dbReference type="InterPro" id="IPR001206">
    <property type="entry name" value="Diacylglycerol_kinase_cat_dom"/>
</dbReference>
<dbReference type="PROSITE" id="PS50146">
    <property type="entry name" value="DAGK"/>
    <property type="match status" value="1"/>
</dbReference>
<dbReference type="EMBL" id="LNXT01000006">
    <property type="protein sequence ID" value="KTC75214.1"/>
    <property type="molecule type" value="Genomic_DNA"/>
</dbReference>
<dbReference type="Gene3D" id="2.60.200.40">
    <property type="match status" value="1"/>
</dbReference>
<reference evidence="3 5" key="2">
    <citation type="submission" date="2018-06" db="EMBL/GenBank/DDBJ databases">
        <authorList>
            <consortium name="Pathogen Informatics"/>
            <person name="Doyle S."/>
        </authorList>
    </citation>
    <scope>NUCLEOTIDE SEQUENCE [LARGE SCALE GENOMIC DNA]</scope>
    <source>
        <strain evidence="3 5">NCTC12437</strain>
    </source>
</reference>
<reference evidence="2 4" key="1">
    <citation type="submission" date="2015-11" db="EMBL/GenBank/DDBJ databases">
        <title>Genomic analysis of 38 Legionella species identifies large and diverse effector repertoires.</title>
        <authorList>
            <person name="Burstein D."/>
            <person name="Amaro F."/>
            <person name="Zusman T."/>
            <person name="Lifshitz Z."/>
            <person name="Cohen O."/>
            <person name="Gilbert J.A."/>
            <person name="Pupko T."/>
            <person name="Shuman H.A."/>
            <person name="Segal G."/>
        </authorList>
    </citation>
    <scope>NUCLEOTIDE SEQUENCE [LARGE SCALE GENOMIC DNA]</scope>
    <source>
        <strain evidence="2 4">CDC#1407-AL-14</strain>
    </source>
</reference>
<evidence type="ECO:0000313" key="5">
    <source>
        <dbReference type="Proteomes" id="UP000255066"/>
    </source>
</evidence>
<dbReference type="Proteomes" id="UP000255066">
    <property type="component" value="Unassembled WGS sequence"/>
</dbReference>
<evidence type="ECO:0000259" key="1">
    <source>
        <dbReference type="PROSITE" id="PS50146"/>
    </source>
</evidence>
<dbReference type="InterPro" id="IPR016064">
    <property type="entry name" value="NAD/diacylglycerol_kinase_sf"/>
</dbReference>
<organism evidence="3 5">
    <name type="scientific">Legionella birminghamensis</name>
    <dbReference type="NCBI Taxonomy" id="28083"/>
    <lineage>
        <taxon>Bacteria</taxon>
        <taxon>Pseudomonadati</taxon>
        <taxon>Pseudomonadota</taxon>
        <taxon>Gammaproteobacteria</taxon>
        <taxon>Legionellales</taxon>
        <taxon>Legionellaceae</taxon>
        <taxon>Legionella</taxon>
    </lineage>
</organism>
<dbReference type="STRING" id="28083.Lbir_0588"/>
<evidence type="ECO:0000313" key="4">
    <source>
        <dbReference type="Proteomes" id="UP000054735"/>
    </source>
</evidence>
<dbReference type="OrthoDB" id="142078at2"/>
<proteinExistence type="predicted"/>
<dbReference type="SUPFAM" id="SSF111331">
    <property type="entry name" value="NAD kinase/diacylglycerol kinase-like"/>
    <property type="match status" value="1"/>
</dbReference>
<dbReference type="InterPro" id="IPR017438">
    <property type="entry name" value="ATP-NAD_kinase_N"/>
</dbReference>
<dbReference type="Proteomes" id="UP000054735">
    <property type="component" value="Unassembled WGS sequence"/>
</dbReference>